<comment type="caution">
    <text evidence="2">The sequence shown here is derived from an EMBL/GenBank/DDBJ whole genome shotgun (WGS) entry which is preliminary data.</text>
</comment>
<name>A0ABW7IYW8_9VIBR</name>
<evidence type="ECO:0008006" key="4">
    <source>
        <dbReference type="Google" id="ProtNLM"/>
    </source>
</evidence>
<feature type="signal peptide" evidence="1">
    <location>
        <begin position="1"/>
        <end position="21"/>
    </location>
</feature>
<keyword evidence="1" id="KW-0732">Signal</keyword>
<accession>A0ABW7IYW8</accession>
<dbReference type="EMBL" id="JBIHSN010000003">
    <property type="protein sequence ID" value="MFH0266854.1"/>
    <property type="molecule type" value="Genomic_DNA"/>
</dbReference>
<evidence type="ECO:0000313" key="3">
    <source>
        <dbReference type="Proteomes" id="UP001607151"/>
    </source>
</evidence>
<feature type="chain" id="PRO_5045616652" description="Excalibur calcium-binding domain-containing protein" evidence="1">
    <location>
        <begin position="22"/>
        <end position="97"/>
    </location>
</feature>
<evidence type="ECO:0000313" key="2">
    <source>
        <dbReference type="EMBL" id="MFH0266854.1"/>
    </source>
</evidence>
<keyword evidence="3" id="KW-1185">Reference proteome</keyword>
<organism evidence="2 3">
    <name type="scientific">Vibrio rumoiensis</name>
    <dbReference type="NCBI Taxonomy" id="76258"/>
    <lineage>
        <taxon>Bacteria</taxon>
        <taxon>Pseudomonadati</taxon>
        <taxon>Pseudomonadota</taxon>
        <taxon>Gammaproteobacteria</taxon>
        <taxon>Vibrionales</taxon>
        <taxon>Vibrionaceae</taxon>
        <taxon>Vibrio</taxon>
    </lineage>
</organism>
<sequence length="97" mass="11082">MKKIALIILFALAFWQLFYQTAPQDNVDYKPQIAAFFDMGSTSSTHHKPSQQGFACDSRQMCNEMSTQAEAAYFYQHCPNQQLQLDNDGTPCGKFFE</sequence>
<dbReference type="Proteomes" id="UP001607151">
    <property type="component" value="Unassembled WGS sequence"/>
</dbReference>
<protein>
    <recommendedName>
        <fullName evidence="4">Excalibur calcium-binding domain-containing protein</fullName>
    </recommendedName>
</protein>
<dbReference type="RefSeq" id="WP_394608469.1">
    <property type="nucleotide sequence ID" value="NZ_JBIHSJ010000004.1"/>
</dbReference>
<reference evidence="2 3" key="1">
    <citation type="submission" date="2024-10" db="EMBL/GenBank/DDBJ databases">
        <authorList>
            <person name="Yibar A."/>
            <person name="Saticioglu I.B."/>
            <person name="Duman M."/>
            <person name="Ajmi N."/>
            <person name="Gurler F."/>
            <person name="Ay H."/>
            <person name="Onuk E."/>
            <person name="Guler S."/>
            <person name="Romalde J.L."/>
        </authorList>
    </citation>
    <scope>NUCLEOTIDE SEQUENCE [LARGE SCALE GENOMIC DNA]</scope>
    <source>
        <strain evidence="2 3">14-MA-B</strain>
    </source>
</reference>
<evidence type="ECO:0000256" key="1">
    <source>
        <dbReference type="SAM" id="SignalP"/>
    </source>
</evidence>
<gene>
    <name evidence="2" type="ORF">ACGRQ9_15510</name>
</gene>
<proteinExistence type="predicted"/>